<comment type="subcellular location">
    <subcellularLocation>
        <location evidence="1">Membrane</location>
        <topology evidence="1">Multi-pass membrane protein</topology>
    </subcellularLocation>
</comment>
<evidence type="ECO:0000256" key="1">
    <source>
        <dbReference type="ARBA" id="ARBA00004141"/>
    </source>
</evidence>
<dbReference type="SUPFAM" id="SSF48652">
    <property type="entry name" value="Tetraspanin"/>
    <property type="match status" value="1"/>
</dbReference>
<name>A0A8T0EQI6_ARGBR</name>
<keyword evidence="5" id="KW-0862">Zinc</keyword>
<organism evidence="9 10">
    <name type="scientific">Argiope bruennichi</name>
    <name type="common">Wasp spider</name>
    <name type="synonym">Aranea bruennichi</name>
    <dbReference type="NCBI Taxonomy" id="94029"/>
    <lineage>
        <taxon>Eukaryota</taxon>
        <taxon>Metazoa</taxon>
        <taxon>Ecdysozoa</taxon>
        <taxon>Arthropoda</taxon>
        <taxon>Chelicerata</taxon>
        <taxon>Arachnida</taxon>
        <taxon>Araneae</taxon>
        <taxon>Araneomorphae</taxon>
        <taxon>Entelegynae</taxon>
        <taxon>Araneoidea</taxon>
        <taxon>Araneidae</taxon>
        <taxon>Argiope</taxon>
    </lineage>
</organism>
<feature type="domain" description="C2H2-type" evidence="8">
    <location>
        <begin position="426"/>
        <end position="456"/>
    </location>
</feature>
<dbReference type="InterPro" id="IPR031885">
    <property type="entry name" value="DUF4764"/>
</dbReference>
<evidence type="ECO:0000256" key="5">
    <source>
        <dbReference type="PROSITE-ProRule" id="PRU00042"/>
    </source>
</evidence>
<feature type="transmembrane region" description="Helical" evidence="7">
    <location>
        <begin position="1265"/>
        <end position="1286"/>
    </location>
</feature>
<evidence type="ECO:0000256" key="4">
    <source>
        <dbReference type="ARBA" id="ARBA00023136"/>
    </source>
</evidence>
<dbReference type="GO" id="GO:0007601">
    <property type="term" value="P:visual perception"/>
    <property type="evidence" value="ECO:0007669"/>
    <property type="project" value="InterPro"/>
</dbReference>
<dbReference type="GO" id="GO:0016020">
    <property type="term" value="C:membrane"/>
    <property type="evidence" value="ECO:0007669"/>
    <property type="project" value="UniProtKB-SubCell"/>
</dbReference>
<dbReference type="GO" id="GO:0008270">
    <property type="term" value="F:zinc ion binding"/>
    <property type="evidence" value="ECO:0007669"/>
    <property type="project" value="UniProtKB-KW"/>
</dbReference>
<dbReference type="InterPro" id="IPR013087">
    <property type="entry name" value="Znf_C2H2_type"/>
</dbReference>
<accession>A0A8T0EQI6</accession>
<reference evidence="9" key="1">
    <citation type="journal article" date="2020" name="bioRxiv">
        <title>Chromosome-level reference genome of the European wasp spider Argiope bruennichi: a resource for studies on range expansion and evolutionary adaptation.</title>
        <authorList>
            <person name="Sheffer M.M."/>
            <person name="Hoppe A."/>
            <person name="Krehenwinkel H."/>
            <person name="Uhl G."/>
            <person name="Kuss A.W."/>
            <person name="Jensen L."/>
            <person name="Jensen C."/>
            <person name="Gillespie R.G."/>
            <person name="Hoff K.J."/>
            <person name="Prost S."/>
        </authorList>
    </citation>
    <scope>NUCLEOTIDE SEQUENCE</scope>
</reference>
<reference evidence="9" key="2">
    <citation type="submission" date="2020-06" db="EMBL/GenBank/DDBJ databases">
        <authorList>
            <person name="Sheffer M."/>
        </authorList>
    </citation>
    <scope>NUCLEOTIDE SEQUENCE</scope>
</reference>
<evidence type="ECO:0000256" key="3">
    <source>
        <dbReference type="ARBA" id="ARBA00022989"/>
    </source>
</evidence>
<evidence type="ECO:0000256" key="7">
    <source>
        <dbReference type="SAM" id="Phobius"/>
    </source>
</evidence>
<dbReference type="InterPro" id="IPR008952">
    <property type="entry name" value="Tetraspanin_EC2_sf"/>
</dbReference>
<evidence type="ECO:0000313" key="10">
    <source>
        <dbReference type="Proteomes" id="UP000807504"/>
    </source>
</evidence>
<evidence type="ECO:0000313" key="9">
    <source>
        <dbReference type="EMBL" id="KAF8774459.1"/>
    </source>
</evidence>
<dbReference type="Gene3D" id="1.10.1450.10">
    <property type="entry name" value="Tetraspanin"/>
    <property type="match status" value="1"/>
</dbReference>
<keyword evidence="2 7" id="KW-0812">Transmembrane</keyword>
<feature type="compositionally biased region" description="Polar residues" evidence="6">
    <location>
        <begin position="305"/>
        <end position="316"/>
    </location>
</feature>
<feature type="compositionally biased region" description="Low complexity" evidence="6">
    <location>
        <begin position="466"/>
        <end position="491"/>
    </location>
</feature>
<sequence>MSTSNMTVSSMAEELSQQTLMVNKHVPVVDGISKDELSINLSASEKIIISGEVLQPPVNETGEYDQNVFEQNRSNILQENIHPLSDHSYIHTTKSPTFESMNTEDLNSVGSPIAPDKDVNKNLELHNLSFETDKCVSDSSGNHLKSLSLNEDNEINLNNESLTFNAVEGSCSEDFYANETIVSSNPLIISENPVSSNSSSDQTVCALPSSSVSSSNNFALSNLKFLTTKKTNAPLGSVENPIQITHKGDSFETTQVLTQAQLQQISYVLQNQRANRIQNGGRSVLFDPTTNTRIVCRIVHPSELQGTNSTTETASKPTAIRRASSSRGKGRHRRTDDDDRGTNLTKEEREERKKQRPRTRSGRISKPPSYMVKDYKRIHHLDFNEDVYDSDGGYSDYHLSDEETVKSGTKEEVLPPGVTTSKQRNYACQKCPKAYIGKGGLSRHYRLNPSHGSMQEGEDVSTQDENSSSSLASSVLSSSGGQNNSQNGTTSFPQVSVRFETEGSLEKAPQLPSSGQVNAILSARRKSKLKEILKSYSDEELIDAILPDLAQKVSLWDFFLKKCDEKSDGLRIYEMLKEFEKFLVEMQKISHAYLSPASYEDHGKTIINISSKQIAEALSLERGAYFVNDPSTTISNAAFSESLSGELNQSGDIIQPHAKRKRIDQNVEDISSGLPDQILSDVHESGNIDLPLSEVSFPVNSDFQRQDNHIFSSALTAVDPQNDLASKSLFDLSSSTTVTPSSLSSGCLSAVNTSKSEKMNMLFTTNGAQQLHNLQIRKVQLLGTESQQQVLVKNSTRMSLNGFTLPPDFNLNEISSNKTICMNNREVEVDCSNLTAKSTFQTLNLSGNIDILSQGLQESVGICNNQATDHSLSDLSHVNNTHISNESQITDTQKVQDEVSKNIVNCLPLVDVQNPATIVSDNEIQTCLPPDITTSSNTLEESREFEIPPSDIASESTKTTDSSQILRHFVLPDGQLIGVWSPADSSEKSVNEQLVQNCLPGNLIIVQNPDGTIQVPSNQNLTLETLQTFVSVDPGQTTSTYTTVHIWYVKTALDKKIHFLQEYYHSKAVPLSFLVSGLVMFLVSFLGIKAAVGGHVVEDASDAKSAAFFFHMYWIAATITVFAILAAAFACFVEIYFLRHGLREGLKAGMEKYKHIPEIKTEIDRLQLDYKCCGVDNYKTWYNISWIDVQYLDTRDPGVARNMRGNLYFGKDVPFSCCRTDISRPCVDKRIEDTSYHSKYIYPSDLTIYTVGCLETITKYLAHTVFFGVGGFAIVCLLTWITMAIISRNLYKSLT</sequence>
<evidence type="ECO:0000256" key="2">
    <source>
        <dbReference type="ARBA" id="ARBA00022692"/>
    </source>
</evidence>
<evidence type="ECO:0000259" key="8">
    <source>
        <dbReference type="PROSITE" id="PS50157"/>
    </source>
</evidence>
<dbReference type="Pfam" id="PF15961">
    <property type="entry name" value="DUF4764"/>
    <property type="match status" value="2"/>
</dbReference>
<dbReference type="InterPro" id="IPR039946">
    <property type="entry name" value="ZN839"/>
</dbReference>
<keyword evidence="5" id="KW-0479">Metal-binding</keyword>
<dbReference type="Pfam" id="PF00335">
    <property type="entry name" value="Tetraspanin"/>
    <property type="match status" value="1"/>
</dbReference>
<feature type="region of interest" description="Disordered" evidence="6">
    <location>
        <begin position="439"/>
        <end position="491"/>
    </location>
</feature>
<keyword evidence="10" id="KW-1185">Reference proteome</keyword>
<keyword evidence="4 7" id="KW-0472">Membrane</keyword>
<dbReference type="PRINTS" id="PR00218">
    <property type="entry name" value="PERIPHERNRDS"/>
</dbReference>
<dbReference type="PANTHER" id="PTHR16116">
    <property type="entry name" value="ZINC FINGER PROTEIN 839"/>
    <property type="match status" value="1"/>
</dbReference>
<feature type="region of interest" description="Disordered" evidence="6">
    <location>
        <begin position="305"/>
        <end position="371"/>
    </location>
</feature>
<comment type="caution">
    <text evidence="9">The sequence shown here is derived from an EMBL/GenBank/DDBJ whole genome shotgun (WGS) entry which is preliminary data.</text>
</comment>
<feature type="transmembrane region" description="Helical" evidence="7">
    <location>
        <begin position="1112"/>
        <end position="1137"/>
    </location>
</feature>
<protein>
    <submittedName>
        <fullName evidence="9">Peripherin-2 like protein</fullName>
    </submittedName>
</protein>
<dbReference type="Proteomes" id="UP000807504">
    <property type="component" value="Unassembled WGS sequence"/>
</dbReference>
<feature type="compositionally biased region" description="Basic residues" evidence="6">
    <location>
        <begin position="354"/>
        <end position="363"/>
    </location>
</feature>
<gene>
    <name evidence="9" type="ORF">HNY73_017008</name>
</gene>
<dbReference type="InterPro" id="IPR000830">
    <property type="entry name" value="Peripherin/rom-1"/>
</dbReference>
<dbReference type="PANTHER" id="PTHR16116:SF5">
    <property type="entry name" value="ZINC FINGER PROTEIN 839"/>
    <property type="match status" value="1"/>
</dbReference>
<keyword evidence="3 7" id="KW-1133">Transmembrane helix</keyword>
<keyword evidence="5" id="KW-0863">Zinc-finger</keyword>
<dbReference type="PROSITE" id="PS50157">
    <property type="entry name" value="ZINC_FINGER_C2H2_2"/>
    <property type="match status" value="1"/>
</dbReference>
<evidence type="ECO:0000256" key="6">
    <source>
        <dbReference type="SAM" id="MobiDB-lite"/>
    </source>
</evidence>
<dbReference type="InterPro" id="IPR018499">
    <property type="entry name" value="Tetraspanin/Peripherin"/>
</dbReference>
<dbReference type="EMBL" id="JABXBU010002227">
    <property type="protein sequence ID" value="KAF8774459.1"/>
    <property type="molecule type" value="Genomic_DNA"/>
</dbReference>
<proteinExistence type="predicted"/>
<feature type="compositionally biased region" description="Basic and acidic residues" evidence="6">
    <location>
        <begin position="334"/>
        <end position="353"/>
    </location>
</feature>